<dbReference type="HAMAP" id="MF_01006">
    <property type="entry name" value="Undec_diphosphatase"/>
    <property type="match status" value="1"/>
</dbReference>
<comment type="miscellaneous">
    <text evidence="17">Bacitracin is thought to be involved in the inhibition of peptidoglycan synthesis by sequestering undecaprenyl diphosphate, thereby reducing the pool of lipid carrier available.</text>
</comment>
<feature type="transmembrane region" description="Helical" evidence="17">
    <location>
        <begin position="164"/>
        <end position="184"/>
    </location>
</feature>
<dbReference type="STRING" id="1035195.HMPREF9997_01135"/>
<dbReference type="AlphaFoldDB" id="L1MI68"/>
<evidence type="ECO:0000313" key="18">
    <source>
        <dbReference type="EMBL" id="EKX90639.1"/>
    </source>
</evidence>
<dbReference type="GO" id="GO:0005886">
    <property type="term" value="C:plasma membrane"/>
    <property type="evidence" value="ECO:0007669"/>
    <property type="project" value="UniProtKB-SubCell"/>
</dbReference>
<evidence type="ECO:0000256" key="13">
    <source>
        <dbReference type="ARBA" id="ARBA00023316"/>
    </source>
</evidence>
<evidence type="ECO:0000256" key="17">
    <source>
        <dbReference type="HAMAP-Rule" id="MF_01006"/>
    </source>
</evidence>
<dbReference type="HOGENOM" id="CLU_060296_1_0_11"/>
<dbReference type="GO" id="GO:0071555">
    <property type="term" value="P:cell wall organization"/>
    <property type="evidence" value="ECO:0007669"/>
    <property type="project" value="UniProtKB-KW"/>
</dbReference>
<evidence type="ECO:0000256" key="7">
    <source>
        <dbReference type="ARBA" id="ARBA00022801"/>
    </source>
</evidence>
<keyword evidence="6 17" id="KW-0812">Transmembrane</keyword>
<evidence type="ECO:0000256" key="8">
    <source>
        <dbReference type="ARBA" id="ARBA00022960"/>
    </source>
</evidence>
<evidence type="ECO:0000256" key="6">
    <source>
        <dbReference type="ARBA" id="ARBA00022692"/>
    </source>
</evidence>
<dbReference type="PATRIC" id="fig|1035195.3.peg.1016"/>
<comment type="similarity">
    <text evidence="2 17">Belongs to the UppP family.</text>
</comment>
<dbReference type="Pfam" id="PF02673">
    <property type="entry name" value="BacA"/>
    <property type="match status" value="1"/>
</dbReference>
<feature type="transmembrane region" description="Helical" evidence="17">
    <location>
        <begin position="101"/>
        <end position="122"/>
    </location>
</feature>
<dbReference type="GO" id="GO:0008360">
    <property type="term" value="P:regulation of cell shape"/>
    <property type="evidence" value="ECO:0007669"/>
    <property type="project" value="UniProtKB-KW"/>
</dbReference>
<dbReference type="GO" id="GO:0050380">
    <property type="term" value="F:undecaprenyl-diphosphatase activity"/>
    <property type="evidence" value="ECO:0007669"/>
    <property type="project" value="UniProtKB-UniRule"/>
</dbReference>
<dbReference type="NCBIfam" id="TIGR00753">
    <property type="entry name" value="undec_PP_bacA"/>
    <property type="match status" value="1"/>
</dbReference>
<gene>
    <name evidence="17" type="primary">uppP</name>
    <name evidence="18" type="ORF">HMPREF9997_01135</name>
</gene>
<name>L1MI68_9CORY</name>
<evidence type="ECO:0000256" key="3">
    <source>
        <dbReference type="ARBA" id="ARBA00012374"/>
    </source>
</evidence>
<dbReference type="GO" id="GO:0046677">
    <property type="term" value="P:response to antibiotic"/>
    <property type="evidence" value="ECO:0007669"/>
    <property type="project" value="UniProtKB-UniRule"/>
</dbReference>
<proteinExistence type="inferred from homology"/>
<comment type="function">
    <text evidence="17">Catalyzes the dephosphorylation of undecaprenyl diphosphate (UPP). Confers resistance to bacitracin.</text>
</comment>
<feature type="transmembrane region" description="Helical" evidence="17">
    <location>
        <begin position="134"/>
        <end position="152"/>
    </location>
</feature>
<sequence>MVQVSYLNTLAAADVASTDMSWAQVIVLSIVQGLTEFLPISSSGHIRIMSELFWGHDAGASFTAVIQLGTEIAVLVFFARDIFSIAVDWARGLFNKDERNFNYRMGWMVIVGTIPVSVLGFLGKDYIREALRNLWITATVLILFSFVFILAERIGSKKRGYDDLTMRDAIVMGLAQCLALIPGVSRSGGTISAGLFVGLNREVAARFSFLLAIPAVFASGIFSLPDAFAPQAGQAASGAQLLIGSVIAFAVGYASIAWFLKFVSSNSFSWFAVYRIPAGLVVMALLAAGILAP</sequence>
<keyword evidence="13 17" id="KW-0961">Cell wall biogenesis/degradation</keyword>
<evidence type="ECO:0000256" key="5">
    <source>
        <dbReference type="ARBA" id="ARBA00022475"/>
    </source>
</evidence>
<evidence type="ECO:0000256" key="1">
    <source>
        <dbReference type="ARBA" id="ARBA00004651"/>
    </source>
</evidence>
<evidence type="ECO:0000256" key="16">
    <source>
        <dbReference type="ARBA" id="ARBA00047594"/>
    </source>
</evidence>
<feature type="transmembrane region" description="Helical" evidence="17">
    <location>
        <begin position="204"/>
        <end position="229"/>
    </location>
</feature>
<keyword evidence="9 17" id="KW-0573">Peptidoglycan synthesis</keyword>
<dbReference type="eggNOG" id="COG1968">
    <property type="taxonomic scope" value="Bacteria"/>
</dbReference>
<evidence type="ECO:0000256" key="9">
    <source>
        <dbReference type="ARBA" id="ARBA00022984"/>
    </source>
</evidence>
<dbReference type="EMBL" id="AMEM01000017">
    <property type="protein sequence ID" value="EKX90639.1"/>
    <property type="molecule type" value="Genomic_DNA"/>
</dbReference>
<keyword evidence="10 17" id="KW-1133">Transmembrane helix</keyword>
<evidence type="ECO:0000313" key="19">
    <source>
        <dbReference type="Proteomes" id="UP000010445"/>
    </source>
</evidence>
<reference evidence="18 19" key="1">
    <citation type="submission" date="2012-05" db="EMBL/GenBank/DDBJ databases">
        <authorList>
            <person name="Weinstock G."/>
            <person name="Sodergren E."/>
            <person name="Lobos E.A."/>
            <person name="Fulton L."/>
            <person name="Fulton R."/>
            <person name="Courtney L."/>
            <person name="Fronick C."/>
            <person name="O'Laughlin M."/>
            <person name="Godfrey J."/>
            <person name="Wilson R.M."/>
            <person name="Miner T."/>
            <person name="Farmer C."/>
            <person name="Delehaunty K."/>
            <person name="Cordes M."/>
            <person name="Minx P."/>
            <person name="Tomlinson C."/>
            <person name="Chen J."/>
            <person name="Wollam A."/>
            <person name="Pepin K.H."/>
            <person name="Bhonagiri V."/>
            <person name="Zhang X."/>
            <person name="Suruliraj S."/>
            <person name="Warren W."/>
            <person name="Mitreva M."/>
            <person name="Mardis E.R."/>
            <person name="Wilson R.K."/>
        </authorList>
    </citation>
    <scope>NUCLEOTIDE SEQUENCE [LARGE SCALE GENOMIC DNA]</scope>
    <source>
        <strain evidence="18 19">F0235</strain>
    </source>
</reference>
<keyword evidence="7 17" id="KW-0378">Hydrolase</keyword>
<evidence type="ECO:0000256" key="15">
    <source>
        <dbReference type="ARBA" id="ARBA00032932"/>
    </source>
</evidence>
<comment type="caution">
    <text evidence="18">The sequence shown here is derived from an EMBL/GenBank/DDBJ whole genome shotgun (WGS) entry which is preliminary data.</text>
</comment>
<feature type="transmembrane region" description="Helical" evidence="17">
    <location>
        <begin position="20"/>
        <end position="40"/>
    </location>
</feature>
<evidence type="ECO:0000256" key="2">
    <source>
        <dbReference type="ARBA" id="ARBA00010621"/>
    </source>
</evidence>
<dbReference type="Proteomes" id="UP000010445">
    <property type="component" value="Unassembled WGS sequence"/>
</dbReference>
<comment type="catalytic activity">
    <reaction evidence="16 17">
        <text>di-trans,octa-cis-undecaprenyl diphosphate + H2O = di-trans,octa-cis-undecaprenyl phosphate + phosphate + H(+)</text>
        <dbReference type="Rhea" id="RHEA:28094"/>
        <dbReference type="ChEBI" id="CHEBI:15377"/>
        <dbReference type="ChEBI" id="CHEBI:15378"/>
        <dbReference type="ChEBI" id="CHEBI:43474"/>
        <dbReference type="ChEBI" id="CHEBI:58405"/>
        <dbReference type="ChEBI" id="CHEBI:60392"/>
        <dbReference type="EC" id="3.6.1.27"/>
    </reaction>
</comment>
<dbReference type="PANTHER" id="PTHR30622">
    <property type="entry name" value="UNDECAPRENYL-DIPHOSPHATASE"/>
    <property type="match status" value="1"/>
</dbReference>
<organism evidence="18 19">
    <name type="scientific">Corynebacterium durum F0235</name>
    <dbReference type="NCBI Taxonomy" id="1035195"/>
    <lineage>
        <taxon>Bacteria</taxon>
        <taxon>Bacillati</taxon>
        <taxon>Actinomycetota</taxon>
        <taxon>Actinomycetes</taxon>
        <taxon>Mycobacteriales</taxon>
        <taxon>Corynebacteriaceae</taxon>
        <taxon>Corynebacterium</taxon>
    </lineage>
</organism>
<keyword evidence="19" id="KW-1185">Reference proteome</keyword>
<comment type="subcellular location">
    <subcellularLocation>
        <location evidence="1 17">Cell membrane</location>
        <topology evidence="1 17">Multi-pass membrane protein</topology>
    </subcellularLocation>
</comment>
<dbReference type="InterPro" id="IPR003824">
    <property type="entry name" value="UppP"/>
</dbReference>
<evidence type="ECO:0000256" key="14">
    <source>
        <dbReference type="ARBA" id="ARBA00032707"/>
    </source>
</evidence>
<evidence type="ECO:0000256" key="12">
    <source>
        <dbReference type="ARBA" id="ARBA00023251"/>
    </source>
</evidence>
<dbReference type="EC" id="3.6.1.27" evidence="3 17"/>
<dbReference type="GO" id="GO:0009252">
    <property type="term" value="P:peptidoglycan biosynthetic process"/>
    <property type="evidence" value="ECO:0007669"/>
    <property type="project" value="UniProtKB-KW"/>
</dbReference>
<evidence type="ECO:0000256" key="10">
    <source>
        <dbReference type="ARBA" id="ARBA00022989"/>
    </source>
</evidence>
<feature type="transmembrane region" description="Helical" evidence="17">
    <location>
        <begin position="272"/>
        <end position="292"/>
    </location>
</feature>
<keyword evidence="8 17" id="KW-0133">Cell shape</keyword>
<keyword evidence="11 17" id="KW-0472">Membrane</keyword>
<protein>
    <recommendedName>
        <fullName evidence="4 17">Undecaprenyl-diphosphatase</fullName>
        <ecNumber evidence="3 17">3.6.1.27</ecNumber>
    </recommendedName>
    <alternativeName>
        <fullName evidence="15 17">Bacitracin resistance protein</fullName>
    </alternativeName>
    <alternativeName>
        <fullName evidence="14 17">Undecaprenyl pyrophosphate phosphatase</fullName>
    </alternativeName>
</protein>
<accession>L1MI68</accession>
<keyword evidence="12 17" id="KW-0046">Antibiotic resistance</keyword>
<evidence type="ECO:0000256" key="4">
    <source>
        <dbReference type="ARBA" id="ARBA00021581"/>
    </source>
</evidence>
<dbReference type="PANTHER" id="PTHR30622:SF4">
    <property type="entry name" value="UNDECAPRENYL-DIPHOSPHATASE"/>
    <property type="match status" value="1"/>
</dbReference>
<dbReference type="NCBIfam" id="NF001392">
    <property type="entry name" value="PRK00281.2-1"/>
    <property type="match status" value="1"/>
</dbReference>
<keyword evidence="5 17" id="KW-1003">Cell membrane</keyword>
<evidence type="ECO:0000256" key="11">
    <source>
        <dbReference type="ARBA" id="ARBA00023136"/>
    </source>
</evidence>
<feature type="transmembrane region" description="Helical" evidence="17">
    <location>
        <begin position="241"/>
        <end position="260"/>
    </location>
</feature>